<dbReference type="EMBL" id="JARYMX010000005">
    <property type="protein sequence ID" value="KAJ9546506.1"/>
    <property type="molecule type" value="Genomic_DNA"/>
</dbReference>
<dbReference type="AlphaFoldDB" id="A0AA38T133"/>
<gene>
    <name evidence="1" type="ORF">OSB04_019049</name>
</gene>
<keyword evidence="2" id="KW-1185">Reference proteome</keyword>
<proteinExistence type="predicted"/>
<accession>A0AA38T133</accession>
<protein>
    <submittedName>
        <fullName evidence="1">Uncharacterized protein</fullName>
    </submittedName>
</protein>
<dbReference type="Proteomes" id="UP001172457">
    <property type="component" value="Chromosome 5"/>
</dbReference>
<organism evidence="1 2">
    <name type="scientific">Centaurea solstitialis</name>
    <name type="common">yellow star-thistle</name>
    <dbReference type="NCBI Taxonomy" id="347529"/>
    <lineage>
        <taxon>Eukaryota</taxon>
        <taxon>Viridiplantae</taxon>
        <taxon>Streptophyta</taxon>
        <taxon>Embryophyta</taxon>
        <taxon>Tracheophyta</taxon>
        <taxon>Spermatophyta</taxon>
        <taxon>Magnoliopsida</taxon>
        <taxon>eudicotyledons</taxon>
        <taxon>Gunneridae</taxon>
        <taxon>Pentapetalae</taxon>
        <taxon>asterids</taxon>
        <taxon>campanulids</taxon>
        <taxon>Asterales</taxon>
        <taxon>Asteraceae</taxon>
        <taxon>Carduoideae</taxon>
        <taxon>Cardueae</taxon>
        <taxon>Centaureinae</taxon>
        <taxon>Centaurea</taxon>
    </lineage>
</organism>
<reference evidence="1" key="1">
    <citation type="submission" date="2023-03" db="EMBL/GenBank/DDBJ databases">
        <title>Chromosome-scale reference genome and RAD-based genetic map of yellow starthistle (Centaurea solstitialis) reveal putative structural variation and QTLs associated with invader traits.</title>
        <authorList>
            <person name="Reatini B."/>
            <person name="Cang F.A."/>
            <person name="Jiang Q."/>
            <person name="Mckibben M.T.W."/>
            <person name="Barker M.S."/>
            <person name="Rieseberg L.H."/>
            <person name="Dlugosch K.M."/>
        </authorList>
    </citation>
    <scope>NUCLEOTIDE SEQUENCE</scope>
    <source>
        <strain evidence="1">CAN-66</strain>
        <tissue evidence="1">Leaf</tissue>
    </source>
</reference>
<name>A0AA38T133_9ASTR</name>
<evidence type="ECO:0000313" key="1">
    <source>
        <dbReference type="EMBL" id="KAJ9546506.1"/>
    </source>
</evidence>
<evidence type="ECO:0000313" key="2">
    <source>
        <dbReference type="Proteomes" id="UP001172457"/>
    </source>
</evidence>
<comment type="caution">
    <text evidence="1">The sequence shown here is derived from an EMBL/GenBank/DDBJ whole genome shotgun (WGS) entry which is preliminary data.</text>
</comment>
<sequence length="171" mass="19815">MYPPSSSHEHYRTDLMSTLMQKVAMETVKKARFDGDTTSEFNQYTCTNFIEASATPVTDVEAIYLLDRIQHQTDLTKDLDGIEDNLAENEKELGLSLPLTDTDAFDTSSVSWYDDDEDEVVDTDCLNNSTTDQELKEFILKTTEPDHRSKDLLKTFRSYSKNHQQRRRNNW</sequence>